<dbReference type="PANTHER" id="PTHR30346">
    <property type="entry name" value="TRANSCRIPTIONAL DUAL REGULATOR HCAR-RELATED"/>
    <property type="match status" value="1"/>
</dbReference>
<feature type="domain" description="LysR substrate-binding" evidence="6">
    <location>
        <begin position="9"/>
        <end position="101"/>
    </location>
</feature>
<gene>
    <name evidence="7" type="ORF">WKI71_39190</name>
</gene>
<proteinExistence type="inferred from homology"/>
<evidence type="ECO:0000256" key="4">
    <source>
        <dbReference type="ARBA" id="ARBA00023163"/>
    </source>
</evidence>
<name>A0ABU8UVF6_9ACTN</name>
<dbReference type="PANTHER" id="PTHR30346:SF0">
    <property type="entry name" value="HCA OPERON TRANSCRIPTIONAL ACTIVATOR HCAR"/>
    <property type="match status" value="1"/>
</dbReference>
<comment type="caution">
    <text evidence="7">The sequence shown here is derived from an EMBL/GenBank/DDBJ whole genome shotgun (WGS) entry which is preliminary data.</text>
</comment>
<organism evidence="7 8">
    <name type="scientific">Streptomyces machairae</name>
    <dbReference type="NCBI Taxonomy" id="3134109"/>
    <lineage>
        <taxon>Bacteria</taxon>
        <taxon>Bacillati</taxon>
        <taxon>Actinomycetota</taxon>
        <taxon>Actinomycetes</taxon>
        <taxon>Kitasatosporales</taxon>
        <taxon>Streptomycetaceae</taxon>
        <taxon>Streptomyces</taxon>
    </lineage>
</organism>
<evidence type="ECO:0000313" key="8">
    <source>
        <dbReference type="Proteomes" id="UP001376459"/>
    </source>
</evidence>
<evidence type="ECO:0000256" key="5">
    <source>
        <dbReference type="SAM" id="MobiDB-lite"/>
    </source>
</evidence>
<protein>
    <submittedName>
        <fullName evidence="7">LysR substrate-binding domain-containing protein</fullName>
    </submittedName>
</protein>
<evidence type="ECO:0000256" key="1">
    <source>
        <dbReference type="ARBA" id="ARBA00009437"/>
    </source>
</evidence>
<dbReference type="Gene3D" id="3.40.190.10">
    <property type="entry name" value="Periplasmic binding protein-like II"/>
    <property type="match status" value="2"/>
</dbReference>
<dbReference type="EMBL" id="JBBKAK010000001">
    <property type="protein sequence ID" value="MEJ8672190.1"/>
    <property type="molecule type" value="Genomic_DNA"/>
</dbReference>
<comment type="similarity">
    <text evidence="1">Belongs to the LysR transcriptional regulatory family.</text>
</comment>
<dbReference type="Proteomes" id="UP001376459">
    <property type="component" value="Unassembled WGS sequence"/>
</dbReference>
<evidence type="ECO:0000256" key="2">
    <source>
        <dbReference type="ARBA" id="ARBA00023015"/>
    </source>
</evidence>
<feature type="region of interest" description="Disordered" evidence="5">
    <location>
        <begin position="130"/>
        <end position="179"/>
    </location>
</feature>
<keyword evidence="3" id="KW-0238">DNA-binding</keyword>
<keyword evidence="4" id="KW-0804">Transcription</keyword>
<accession>A0ABU8UVF6</accession>
<dbReference type="InterPro" id="IPR005119">
    <property type="entry name" value="LysR_subst-bd"/>
</dbReference>
<evidence type="ECO:0000313" key="7">
    <source>
        <dbReference type="EMBL" id="MEJ8672190.1"/>
    </source>
</evidence>
<evidence type="ECO:0000259" key="6">
    <source>
        <dbReference type="Pfam" id="PF03466"/>
    </source>
</evidence>
<sequence length="179" mass="19130">MLGTDVSLALNAFSARFPRVSIELVRLRWWSQARALLDGSVDVGFVRPPLVADGVDLLALYAEHLAAVLPIDHPRARDAKVDLAALTDDPVLEYAEAAEAWSAVWNADPRPTAPGPAMAPPSTTWRSCWATSAADAESPSCRVPSRPRSPGPTSRTSPSPTHHRARCPSPGTAHAPRTS</sequence>
<evidence type="ECO:0000256" key="3">
    <source>
        <dbReference type="ARBA" id="ARBA00023125"/>
    </source>
</evidence>
<dbReference type="SUPFAM" id="SSF53850">
    <property type="entry name" value="Periplasmic binding protein-like II"/>
    <property type="match status" value="1"/>
</dbReference>
<reference evidence="7 8" key="1">
    <citation type="submission" date="2024-03" db="EMBL/GenBank/DDBJ databases">
        <title>Novel Streptomyces species of biotechnological and ecological value are a feature of Machair soil.</title>
        <authorList>
            <person name="Prole J.R."/>
            <person name="Goodfellow M."/>
            <person name="Allenby N."/>
            <person name="Ward A.C."/>
        </authorList>
    </citation>
    <scope>NUCLEOTIDE SEQUENCE [LARGE SCALE GENOMIC DNA]</scope>
    <source>
        <strain evidence="7 8">MS1.AVA.1</strain>
    </source>
</reference>
<keyword evidence="8" id="KW-1185">Reference proteome</keyword>
<keyword evidence="2" id="KW-0805">Transcription regulation</keyword>
<feature type="compositionally biased region" description="Low complexity" evidence="5">
    <location>
        <begin position="138"/>
        <end position="160"/>
    </location>
</feature>
<dbReference type="Pfam" id="PF03466">
    <property type="entry name" value="LysR_substrate"/>
    <property type="match status" value="1"/>
</dbReference>